<dbReference type="RefSeq" id="WP_048180900.1">
    <property type="nucleotide sequence ID" value="NZ_JXOJ01000002.1"/>
</dbReference>
<keyword evidence="1" id="KW-0812">Transmembrane</keyword>
<name>A0A0H1QYX5_9EURY</name>
<keyword evidence="1" id="KW-1133">Transmembrane helix</keyword>
<protein>
    <recommendedName>
        <fullName evidence="4">Polyprenyl synthetase</fullName>
    </recommendedName>
</protein>
<feature type="transmembrane region" description="Helical" evidence="1">
    <location>
        <begin position="20"/>
        <end position="42"/>
    </location>
</feature>
<dbReference type="PIRSF" id="PIRSF006594">
    <property type="entry name" value="UCP006594"/>
    <property type="match status" value="1"/>
</dbReference>
<dbReference type="STRING" id="1550566.SZ63_02835"/>
<dbReference type="Pfam" id="PF01976">
    <property type="entry name" value="DUF116"/>
    <property type="match status" value="1"/>
</dbReference>
<organism evidence="2 3">
    <name type="scientific">Methanoculleus sediminis</name>
    <dbReference type="NCBI Taxonomy" id="1550566"/>
    <lineage>
        <taxon>Archaea</taxon>
        <taxon>Methanobacteriati</taxon>
        <taxon>Methanobacteriota</taxon>
        <taxon>Stenosarchaea group</taxon>
        <taxon>Methanomicrobia</taxon>
        <taxon>Methanomicrobiales</taxon>
        <taxon>Methanomicrobiaceae</taxon>
        <taxon>Methanoculleus</taxon>
    </lineage>
</organism>
<dbReference type="PANTHER" id="PTHR43801">
    <property type="entry name" value="NUCLEOTIDE-BINDING PROTEIN-RELATED"/>
    <property type="match status" value="1"/>
</dbReference>
<reference evidence="2 3" key="1">
    <citation type="journal article" date="2015" name="Int. J. Syst. Evol. Microbiol.">
        <title>Methanoculleus sediminis sp. nov., a methanogen from sediments near a submarine mud volcano.</title>
        <authorList>
            <person name="Chen S.C."/>
            <person name="Chen M.F."/>
            <person name="Lai M.C."/>
            <person name="Weng C.Y."/>
            <person name="Wu S.Y."/>
            <person name="Lin S."/>
            <person name="Yang T.F."/>
            <person name="Chen P.C."/>
        </authorList>
    </citation>
    <scope>NUCLEOTIDE SEQUENCE [LARGE SCALE GENOMIC DNA]</scope>
    <source>
        <strain evidence="2 3">S3Fa</strain>
    </source>
</reference>
<evidence type="ECO:0000313" key="3">
    <source>
        <dbReference type="Proteomes" id="UP000035301"/>
    </source>
</evidence>
<evidence type="ECO:0000256" key="1">
    <source>
        <dbReference type="SAM" id="Phobius"/>
    </source>
</evidence>
<dbReference type="OrthoDB" id="120943at2157"/>
<dbReference type="InterPro" id="IPR002829">
    <property type="entry name" value="DUF116"/>
</dbReference>
<dbReference type="AlphaFoldDB" id="A0A0H1QYX5"/>
<keyword evidence="3" id="KW-1185">Reference proteome</keyword>
<evidence type="ECO:0000313" key="2">
    <source>
        <dbReference type="EMBL" id="KLK88029.1"/>
    </source>
</evidence>
<evidence type="ECO:0008006" key="4">
    <source>
        <dbReference type="Google" id="ProtNLM"/>
    </source>
</evidence>
<comment type="caution">
    <text evidence="2">The sequence shown here is derived from an EMBL/GenBank/DDBJ whole genome shotgun (WGS) entry which is preliminary data.</text>
</comment>
<accession>A0A0H1QYX5</accession>
<dbReference type="EMBL" id="JXOJ01000002">
    <property type="protein sequence ID" value="KLK88029.1"/>
    <property type="molecule type" value="Genomic_DNA"/>
</dbReference>
<gene>
    <name evidence="2" type="ORF">SZ63_02835</name>
</gene>
<keyword evidence="1" id="KW-0472">Membrane</keyword>
<sequence>MSLFDSGIWIQLMTLIGEVTFFFILGMLLAAVALAIIAAASITRGKFYLPRILIPGMVLLEGLVKAFCKLLGLDDKDLVTFFITLRNTMNTKAFSETPVEQRAVFLPQCLRSAQCPAHLTPEGLKCRNCGRCSVGENAEWLEKLGYRVFIVPGSTFIKRMVKKYHPRAIIGVGCLMEVKDGIDMSDRIGIVAIGVVNVKDGCVETIADWTAVRDAALLGIKHPSGAVDFHGPAE</sequence>
<proteinExistence type="predicted"/>
<dbReference type="Proteomes" id="UP000035301">
    <property type="component" value="Unassembled WGS sequence"/>
</dbReference>
<dbReference type="PANTHER" id="PTHR43801:SF1">
    <property type="entry name" value="POLYPRENYL SYNTHETASE"/>
    <property type="match status" value="1"/>
</dbReference>
<dbReference type="PATRIC" id="fig|1550566.3.peg.610"/>